<proteinExistence type="predicted"/>
<gene>
    <name evidence="2" type="ORF">SteCoe_1840</name>
</gene>
<dbReference type="InterPro" id="IPR018490">
    <property type="entry name" value="cNMP-bd_dom_sf"/>
</dbReference>
<feature type="domain" description="Cyclic nucleotide-binding" evidence="1">
    <location>
        <begin position="157"/>
        <end position="272"/>
    </location>
</feature>
<evidence type="ECO:0000313" key="2">
    <source>
        <dbReference type="EMBL" id="OMJ94973.1"/>
    </source>
</evidence>
<dbReference type="EMBL" id="MPUH01000019">
    <property type="protein sequence ID" value="OMJ94973.1"/>
    <property type="molecule type" value="Genomic_DNA"/>
</dbReference>
<accession>A0A1R2D172</accession>
<dbReference type="PANTHER" id="PTHR11635:SF152">
    <property type="entry name" value="CAMP-DEPENDENT PROTEIN KINASE TYPE I REGULATORY SUBUNIT-RELATED"/>
    <property type="match status" value="1"/>
</dbReference>
<dbReference type="GO" id="GO:0005952">
    <property type="term" value="C:cAMP-dependent protein kinase complex"/>
    <property type="evidence" value="ECO:0007669"/>
    <property type="project" value="InterPro"/>
</dbReference>
<dbReference type="CDD" id="cd00038">
    <property type="entry name" value="CAP_ED"/>
    <property type="match status" value="2"/>
</dbReference>
<reference evidence="2 3" key="1">
    <citation type="submission" date="2016-11" db="EMBL/GenBank/DDBJ databases">
        <title>The macronuclear genome of Stentor coeruleus: a giant cell with tiny introns.</title>
        <authorList>
            <person name="Slabodnick M."/>
            <person name="Ruby J.G."/>
            <person name="Reiff S.B."/>
            <person name="Swart E.C."/>
            <person name="Gosai S."/>
            <person name="Prabakaran S."/>
            <person name="Witkowska E."/>
            <person name="Larue G.E."/>
            <person name="Fisher S."/>
            <person name="Freeman R.M."/>
            <person name="Gunawardena J."/>
            <person name="Chu W."/>
            <person name="Stover N.A."/>
            <person name="Gregory B.D."/>
            <person name="Nowacki M."/>
            <person name="Derisi J."/>
            <person name="Roy S.W."/>
            <person name="Marshall W.F."/>
            <person name="Sood P."/>
        </authorList>
    </citation>
    <scope>NUCLEOTIDE SEQUENCE [LARGE SCALE GENOMIC DNA]</scope>
    <source>
        <strain evidence="2">WM001</strain>
    </source>
</reference>
<dbReference type="Proteomes" id="UP000187209">
    <property type="component" value="Unassembled WGS sequence"/>
</dbReference>
<dbReference type="PANTHER" id="PTHR11635">
    <property type="entry name" value="CAMP-DEPENDENT PROTEIN KINASE REGULATORY CHAIN"/>
    <property type="match status" value="1"/>
</dbReference>
<dbReference type="PROSITE" id="PS50042">
    <property type="entry name" value="CNMP_BINDING_3"/>
    <property type="match status" value="2"/>
</dbReference>
<protein>
    <recommendedName>
        <fullName evidence="1">Cyclic nucleotide-binding domain-containing protein</fullName>
    </recommendedName>
</protein>
<dbReference type="InterPro" id="IPR050503">
    <property type="entry name" value="cAMP-dep_PK_reg_su-like"/>
</dbReference>
<dbReference type="InterPro" id="IPR000595">
    <property type="entry name" value="cNMP-bd_dom"/>
</dbReference>
<organism evidence="2 3">
    <name type="scientific">Stentor coeruleus</name>
    <dbReference type="NCBI Taxonomy" id="5963"/>
    <lineage>
        <taxon>Eukaryota</taxon>
        <taxon>Sar</taxon>
        <taxon>Alveolata</taxon>
        <taxon>Ciliophora</taxon>
        <taxon>Postciliodesmatophora</taxon>
        <taxon>Heterotrichea</taxon>
        <taxon>Heterotrichida</taxon>
        <taxon>Stentoridae</taxon>
        <taxon>Stentor</taxon>
    </lineage>
</organism>
<evidence type="ECO:0000259" key="1">
    <source>
        <dbReference type="PROSITE" id="PS50042"/>
    </source>
</evidence>
<dbReference type="Gene3D" id="2.60.120.10">
    <property type="entry name" value="Jelly Rolls"/>
    <property type="match status" value="2"/>
</dbReference>
<dbReference type="SUPFAM" id="SSF51206">
    <property type="entry name" value="cAMP-binding domain-like"/>
    <property type="match status" value="2"/>
</dbReference>
<sequence length="528" mass="59687">MLRRRPIDEIKEILLRDEKNESDINKLKMIFKENPLLRQIPPNQRGDFCVAMKLHILSPLEVLVTEKVRKPDLYIILDGKVFIRNKNKEESVLEAYDIFGYTLPFTGEKWIPSRVTAREVVSIISIPRDPLKNAMEKVRKTQDNTKLLEFLVKTVPGVRQLGQAGKERVLSFFERCQFKSGDTLLRQGEKAHFAFIIEEGECKVVGSQNPLNRPGSAPARGLISKTTSCFNLGLVMPGEWVGEDSILLTKPMEFSVIASSHLIALKISKEKFLDNLTRDTQTQLKENLGNKIRWREVRKQNISNAILENVIDEEGRAEVAAYEDAEKNYPKASKLALVNIRKQEIEKQDAIEKSKTQNIGEYIKEDVTNGLIRSYMKVSRPQTGKTRPRSAVSDKKNRSLCIPSASTKNLMNSQVIFQNSSQNFGLPENITITGKVQLYSACTLGGTLVPTMMKRPQTAKMKISIAAPVVIKNISQVLNPSFKPPITHETFAQQVRKGRPDSPNPAEVWAKKRGISLQKFNLLATEYT</sequence>
<dbReference type="AlphaFoldDB" id="A0A1R2D172"/>
<keyword evidence="3" id="KW-1185">Reference proteome</keyword>
<name>A0A1R2D172_9CILI</name>
<dbReference type="InterPro" id="IPR014710">
    <property type="entry name" value="RmlC-like_jellyroll"/>
</dbReference>
<dbReference type="GO" id="GO:0005829">
    <property type="term" value="C:cytosol"/>
    <property type="evidence" value="ECO:0007669"/>
    <property type="project" value="TreeGrafter"/>
</dbReference>
<feature type="domain" description="Cyclic nucleotide-binding" evidence="1">
    <location>
        <begin position="36"/>
        <end position="135"/>
    </location>
</feature>
<dbReference type="OrthoDB" id="318937at2759"/>
<dbReference type="Pfam" id="PF00027">
    <property type="entry name" value="cNMP_binding"/>
    <property type="match status" value="2"/>
</dbReference>
<evidence type="ECO:0000313" key="3">
    <source>
        <dbReference type="Proteomes" id="UP000187209"/>
    </source>
</evidence>
<comment type="caution">
    <text evidence="2">The sequence shown here is derived from an EMBL/GenBank/DDBJ whole genome shotgun (WGS) entry which is preliminary data.</text>
</comment>